<gene>
    <name evidence="1" type="ORF">FEE39_09690</name>
</gene>
<sequence length="214" mass="24080">MKRRTIILYASALLLSVIEIAALGICIGTNPNNAEAINLKNENIKNQAMINYYSKKTNNLSVQKELDKISADNINVSTKLSDITQQIKDGIDLIYNKTKNDKDYSELKKKLPQLVGDSFSKKLIELDEPAVNQSGQSQFPYGSTTSVLVTFGRYNYRSVEVPIYVSVNYETPALKDKDGKDKKLKGQDLFVLSYNLKENKLNLSNYVKGINQNE</sequence>
<protein>
    <submittedName>
        <fullName evidence="1">Uncharacterized protein</fullName>
    </submittedName>
</protein>
<geneLocation type="plasmid" evidence="1 2">
    <name>unnamed1</name>
</geneLocation>
<dbReference type="EMBL" id="CP040855">
    <property type="protein sequence ID" value="QIA88510.1"/>
    <property type="molecule type" value="Genomic_DNA"/>
</dbReference>
<dbReference type="Proteomes" id="UP000464749">
    <property type="component" value="Plasmid unnamed1"/>
</dbReference>
<organism evidence="1 2">
    <name type="scientific">Lactobacillus johnsonii</name>
    <dbReference type="NCBI Taxonomy" id="33959"/>
    <lineage>
        <taxon>Bacteria</taxon>
        <taxon>Bacillati</taxon>
        <taxon>Bacillota</taxon>
        <taxon>Bacilli</taxon>
        <taxon>Lactobacillales</taxon>
        <taxon>Lactobacillaceae</taxon>
        <taxon>Lactobacillus</taxon>
    </lineage>
</organism>
<evidence type="ECO:0000313" key="2">
    <source>
        <dbReference type="Proteomes" id="UP000464749"/>
    </source>
</evidence>
<name>A0A9X7TBA6_LACJH</name>
<evidence type="ECO:0000313" key="1">
    <source>
        <dbReference type="EMBL" id="QIA88510.1"/>
    </source>
</evidence>
<proteinExistence type="predicted"/>
<dbReference type="RefSeq" id="WP_163588874.1">
    <property type="nucleotide sequence ID" value="NZ_CP040855.1"/>
</dbReference>
<reference evidence="1 2" key="1">
    <citation type="submission" date="2019-06" db="EMBL/GenBank/DDBJ databases">
        <title>Whole genome sequencing of Lactobacillus johnsonii strain G2A.</title>
        <authorList>
            <person name="Conlan S."/>
            <person name="Thomas P.J."/>
            <person name="Mullikin J."/>
            <person name="Singer J."/>
            <person name="Weaver C."/>
            <person name="Segre J.A."/>
        </authorList>
    </citation>
    <scope>NUCLEOTIDE SEQUENCE [LARGE SCALE GENOMIC DNA]</scope>
    <source>
        <strain evidence="1 2">G2A</strain>
        <plasmid evidence="1 2">unnamed1</plasmid>
    </source>
</reference>
<keyword evidence="1" id="KW-0614">Plasmid</keyword>
<accession>A0A9X7TBA6</accession>
<dbReference type="AlphaFoldDB" id="A0A9X7TBA6"/>